<evidence type="ECO:0008006" key="3">
    <source>
        <dbReference type="Google" id="ProtNLM"/>
    </source>
</evidence>
<organism evidence="1 2">
    <name type="scientific">Bacillus subtilis</name>
    <dbReference type="NCBI Taxonomy" id="1423"/>
    <lineage>
        <taxon>Bacteria</taxon>
        <taxon>Bacillati</taxon>
        <taxon>Bacillota</taxon>
        <taxon>Bacilli</taxon>
        <taxon>Bacillales</taxon>
        <taxon>Bacillaceae</taxon>
        <taxon>Bacillus</taxon>
    </lineage>
</organism>
<dbReference type="RefSeq" id="WP_052501901.1">
    <property type="nucleotide sequence ID" value="NZ_CP089149.1"/>
</dbReference>
<comment type="caution">
    <text evidence="1">The sequence shown here is derived from an EMBL/GenBank/DDBJ whole genome shotgun (WGS) entry which is preliminary data.</text>
</comment>
<proteinExistence type="predicted"/>
<sequence>MLLAKEIRVESDNVDYKNLIEAKYYDQLKWLLQNRFIKNFEAHPSFQLLSKEKHKPPYLYTADFKIINLNGSVDVIDLKNMEKDEFYRIKRELKERFSCRLSSITYDKKQKWIDREKLSRWNSG</sequence>
<dbReference type="InterPro" id="IPR009414">
    <property type="entry name" value="DUF1064"/>
</dbReference>
<dbReference type="Proteomes" id="UP000032247">
    <property type="component" value="Unassembled WGS sequence"/>
</dbReference>
<name>A0A0D1IWZ7_BACIU</name>
<dbReference type="Pfam" id="PF06356">
    <property type="entry name" value="DUF1064"/>
    <property type="match status" value="1"/>
</dbReference>
<dbReference type="AlphaFoldDB" id="A0A0D1IWZ7"/>
<accession>A0A0D1IWZ7</accession>
<dbReference type="PATRIC" id="fig|1423.173.peg.4956"/>
<protein>
    <recommendedName>
        <fullName evidence="3">DUF1064 domain-containing protein</fullName>
    </recommendedName>
</protein>
<evidence type="ECO:0000313" key="2">
    <source>
        <dbReference type="Proteomes" id="UP000032247"/>
    </source>
</evidence>
<dbReference type="EMBL" id="JXBC01000014">
    <property type="protein sequence ID" value="KIU04499.1"/>
    <property type="molecule type" value="Genomic_DNA"/>
</dbReference>
<gene>
    <name evidence="1" type="ORF">SC09_contig8orf00157</name>
</gene>
<reference evidence="1 2" key="1">
    <citation type="submission" date="2014-12" db="EMBL/GenBank/DDBJ databases">
        <title>Comparative genome analysis of Bacillus coagulans HM-08, Clostridium butyricum HM-68, Bacillus subtilis HM-66 and Bacillus licheniformis BL-09.</title>
        <authorList>
            <person name="Zhang H."/>
        </authorList>
    </citation>
    <scope>NUCLEOTIDE SEQUENCE [LARGE SCALE GENOMIC DNA]</scope>
    <source>
        <strain evidence="1 2">HM-66</strain>
    </source>
</reference>
<evidence type="ECO:0000313" key="1">
    <source>
        <dbReference type="EMBL" id="KIU04499.1"/>
    </source>
</evidence>